<dbReference type="Gene3D" id="3.30.230.30">
    <property type="entry name" value="Impact, N-terminal domain"/>
    <property type="match status" value="1"/>
</dbReference>
<dbReference type="InterPro" id="IPR020568">
    <property type="entry name" value="Ribosomal_Su5_D2-typ_SF"/>
</dbReference>
<dbReference type="SUPFAM" id="SSF54211">
    <property type="entry name" value="Ribosomal protein S5 domain 2-like"/>
    <property type="match status" value="1"/>
</dbReference>
<dbReference type="Pfam" id="PF01205">
    <property type="entry name" value="Impact_N"/>
    <property type="match status" value="1"/>
</dbReference>
<accession>A0A223V9F4</accession>
<evidence type="ECO:0000313" key="3">
    <source>
        <dbReference type="Proteomes" id="UP000215244"/>
    </source>
</evidence>
<sequence length="204" mass="23359">MEKESATYRTITQPSEEILYKERKSKFYGYAFPVQSEEEVKSIIEELKKKHPTANHVCYAWQLGVTDISYRANDDGEPNNSAGMPIYGQIQSFEVTNILIAVARIFGGTKLGVGGLISAYREAAKIALENSRIEERVLKGQLQITFDYEEMDTVMRFIKKHQLEIDSQELHLNCKIIISVPKNHFRDILSKLKAHHKLEIKVLS</sequence>
<evidence type="ECO:0000256" key="1">
    <source>
        <dbReference type="ARBA" id="ARBA00007665"/>
    </source>
</evidence>
<dbReference type="InterPro" id="IPR036956">
    <property type="entry name" value="Impact_N_sf"/>
</dbReference>
<dbReference type="GO" id="GO:0005737">
    <property type="term" value="C:cytoplasm"/>
    <property type="evidence" value="ECO:0007669"/>
    <property type="project" value="TreeGrafter"/>
</dbReference>
<keyword evidence="3" id="KW-1185">Reference proteome</keyword>
<reference evidence="2 3" key="1">
    <citation type="submission" date="2017-08" db="EMBL/GenBank/DDBJ databases">
        <title>The complete genome sequence of Maribacter sp. B1, isolated from deep-sea sediment.</title>
        <authorList>
            <person name="Wu Y.-H."/>
            <person name="Cheng H."/>
            <person name="Xu X.-W."/>
        </authorList>
    </citation>
    <scope>NUCLEOTIDE SEQUENCE [LARGE SCALE GENOMIC DNA]</scope>
    <source>
        <strain evidence="2 3">B1</strain>
    </source>
</reference>
<proteinExistence type="inferred from homology"/>
<dbReference type="PANTHER" id="PTHR16301:SF20">
    <property type="entry name" value="IMPACT FAMILY MEMBER YIGZ"/>
    <property type="match status" value="1"/>
</dbReference>
<dbReference type="AlphaFoldDB" id="A0A223V9F4"/>
<gene>
    <name evidence="2" type="ORF">CJ263_18005</name>
</gene>
<dbReference type="RefSeq" id="WP_094998541.1">
    <property type="nucleotide sequence ID" value="NZ_BMJL01000005.1"/>
</dbReference>
<dbReference type="KEGG" id="marb:CJ263_18005"/>
<dbReference type="PANTHER" id="PTHR16301">
    <property type="entry name" value="IMPACT-RELATED"/>
    <property type="match status" value="1"/>
</dbReference>
<dbReference type="GO" id="GO:0006446">
    <property type="term" value="P:regulation of translational initiation"/>
    <property type="evidence" value="ECO:0007669"/>
    <property type="project" value="TreeGrafter"/>
</dbReference>
<comment type="similarity">
    <text evidence="1">Belongs to the IMPACT family.</text>
</comment>
<dbReference type="Proteomes" id="UP000215244">
    <property type="component" value="Chromosome"/>
</dbReference>
<protein>
    <submittedName>
        <fullName evidence="2">YigZ family protein</fullName>
    </submittedName>
</protein>
<name>A0A223V9F4_9FLAO</name>
<dbReference type="EMBL" id="CP022957">
    <property type="protein sequence ID" value="ASV31956.1"/>
    <property type="molecule type" value="Genomic_DNA"/>
</dbReference>
<organism evidence="2 3">
    <name type="scientific">Maribacter cobaltidurans</name>
    <dbReference type="NCBI Taxonomy" id="1178778"/>
    <lineage>
        <taxon>Bacteria</taxon>
        <taxon>Pseudomonadati</taxon>
        <taxon>Bacteroidota</taxon>
        <taxon>Flavobacteriia</taxon>
        <taxon>Flavobacteriales</taxon>
        <taxon>Flavobacteriaceae</taxon>
        <taxon>Maribacter</taxon>
    </lineage>
</organism>
<evidence type="ECO:0000313" key="2">
    <source>
        <dbReference type="EMBL" id="ASV31956.1"/>
    </source>
</evidence>
<dbReference type="InterPro" id="IPR023582">
    <property type="entry name" value="Impact"/>
</dbReference>
<dbReference type="InterPro" id="IPR001498">
    <property type="entry name" value="Impact_N"/>
</dbReference>
<dbReference type="OrthoDB" id="9813771at2"/>